<dbReference type="EMBL" id="FQXH01000006">
    <property type="protein sequence ID" value="SHH02382.1"/>
    <property type="molecule type" value="Genomic_DNA"/>
</dbReference>
<dbReference type="SUPFAM" id="SSF140500">
    <property type="entry name" value="BAS1536-like"/>
    <property type="match status" value="1"/>
</dbReference>
<dbReference type="STRING" id="1123350.SAMN02744040_00556"/>
<protein>
    <submittedName>
        <fullName evidence="1">Spo0E like sporulation regulatory protein</fullName>
    </submittedName>
</protein>
<proteinExistence type="predicted"/>
<keyword evidence="2" id="KW-1185">Reference proteome</keyword>
<dbReference type="InterPro" id="IPR018540">
    <property type="entry name" value="Spo0E-like"/>
</dbReference>
<name>A0A1M5PKT8_9FIRM</name>
<dbReference type="Pfam" id="PF09388">
    <property type="entry name" value="SpoOE-like"/>
    <property type="match status" value="1"/>
</dbReference>
<accession>A0A1M5PKT8</accession>
<dbReference type="Proteomes" id="UP000242520">
    <property type="component" value="Unassembled WGS sequence"/>
</dbReference>
<evidence type="ECO:0000313" key="1">
    <source>
        <dbReference type="EMBL" id="SHH02382.1"/>
    </source>
</evidence>
<evidence type="ECO:0000313" key="2">
    <source>
        <dbReference type="Proteomes" id="UP000242520"/>
    </source>
</evidence>
<reference evidence="2" key="1">
    <citation type="submission" date="2016-11" db="EMBL/GenBank/DDBJ databases">
        <authorList>
            <person name="Varghese N."/>
            <person name="Submissions S."/>
        </authorList>
    </citation>
    <scope>NUCLEOTIDE SEQUENCE [LARGE SCALE GENOMIC DNA]</scope>
    <source>
        <strain evidence="2">DSM 15285</strain>
    </source>
</reference>
<dbReference type="Gene3D" id="4.10.280.10">
    <property type="entry name" value="Helix-loop-helix DNA-binding domain"/>
    <property type="match status" value="1"/>
</dbReference>
<dbReference type="InterPro" id="IPR037208">
    <property type="entry name" value="Spo0E-like_sf"/>
</dbReference>
<dbReference type="OrthoDB" id="1757156at2"/>
<dbReference type="AlphaFoldDB" id="A0A1M5PKT8"/>
<dbReference type="InterPro" id="IPR036638">
    <property type="entry name" value="HLH_DNA-bd_sf"/>
</dbReference>
<gene>
    <name evidence="1" type="ORF">SAMN02744040_00556</name>
</gene>
<dbReference type="GO" id="GO:0046983">
    <property type="term" value="F:protein dimerization activity"/>
    <property type="evidence" value="ECO:0007669"/>
    <property type="project" value="InterPro"/>
</dbReference>
<dbReference type="RefSeq" id="WP_072723357.1">
    <property type="nucleotide sequence ID" value="NZ_FQXH01000006.1"/>
</dbReference>
<sequence>MKNDSLVMLKENIEDLREEINRYIEYPDIFKEEILLTSRRIDELINEYLKLQRF</sequence>
<organism evidence="1 2">
    <name type="scientific">Tepidibacter thalassicus DSM 15285</name>
    <dbReference type="NCBI Taxonomy" id="1123350"/>
    <lineage>
        <taxon>Bacteria</taxon>
        <taxon>Bacillati</taxon>
        <taxon>Bacillota</taxon>
        <taxon>Clostridia</taxon>
        <taxon>Peptostreptococcales</taxon>
        <taxon>Peptostreptococcaceae</taxon>
        <taxon>Tepidibacter</taxon>
    </lineage>
</organism>
<dbReference type="GO" id="GO:0043937">
    <property type="term" value="P:regulation of sporulation"/>
    <property type="evidence" value="ECO:0007669"/>
    <property type="project" value="InterPro"/>
</dbReference>